<proteinExistence type="predicted"/>
<dbReference type="AlphaFoldDB" id="A0A2K2DJ12"/>
<feature type="region of interest" description="Disordered" evidence="1">
    <location>
        <begin position="53"/>
        <end position="82"/>
    </location>
</feature>
<keyword evidence="4" id="KW-1185">Reference proteome</keyword>
<dbReference type="Gramene" id="PNT74267">
    <property type="protein sequence ID" value="PNT74267"/>
    <property type="gene ID" value="BRADI_1g11573v3"/>
</dbReference>
<feature type="compositionally biased region" description="Low complexity" evidence="1">
    <location>
        <begin position="53"/>
        <end position="63"/>
    </location>
</feature>
<sequence length="82" mass="8743">MSSCHAVSELPGFFVARARAHVSTQARAGTVRAGAVWRGERGARLLRRASGNRARGSALARRATCQASETPTPVAIHHGRRP</sequence>
<dbReference type="InParanoid" id="A0A2K2DJ12"/>
<evidence type="ECO:0000313" key="3">
    <source>
        <dbReference type="EnsemblPlants" id="PNT74267"/>
    </source>
</evidence>
<gene>
    <name evidence="2" type="ORF">BRADI_1g11573v3</name>
</gene>
<dbReference type="EnsemblPlants" id="PNT74267">
    <property type="protein sequence ID" value="PNT74267"/>
    <property type="gene ID" value="BRADI_1g11573v3"/>
</dbReference>
<reference evidence="2 3" key="1">
    <citation type="journal article" date="2010" name="Nature">
        <title>Genome sequencing and analysis of the model grass Brachypodium distachyon.</title>
        <authorList>
            <consortium name="International Brachypodium Initiative"/>
        </authorList>
    </citation>
    <scope>NUCLEOTIDE SEQUENCE [LARGE SCALE GENOMIC DNA]</scope>
    <source>
        <strain evidence="2 3">Bd21</strain>
    </source>
</reference>
<dbReference type="Proteomes" id="UP000008810">
    <property type="component" value="Chromosome 1"/>
</dbReference>
<reference evidence="3" key="3">
    <citation type="submission" date="2018-08" db="UniProtKB">
        <authorList>
            <consortium name="EnsemblPlants"/>
        </authorList>
    </citation>
    <scope>IDENTIFICATION</scope>
    <source>
        <strain evidence="3">cv. Bd21</strain>
    </source>
</reference>
<reference evidence="2" key="2">
    <citation type="submission" date="2017-06" db="EMBL/GenBank/DDBJ databases">
        <title>WGS assembly of Brachypodium distachyon.</title>
        <authorList>
            <consortium name="The International Brachypodium Initiative"/>
            <person name="Lucas S."/>
            <person name="Harmon-Smith M."/>
            <person name="Lail K."/>
            <person name="Tice H."/>
            <person name="Grimwood J."/>
            <person name="Bruce D."/>
            <person name="Barry K."/>
            <person name="Shu S."/>
            <person name="Lindquist E."/>
            <person name="Wang M."/>
            <person name="Pitluck S."/>
            <person name="Vogel J.P."/>
            <person name="Garvin D.F."/>
            <person name="Mockler T.C."/>
            <person name="Schmutz J."/>
            <person name="Rokhsar D."/>
            <person name="Bevan M.W."/>
        </authorList>
    </citation>
    <scope>NUCLEOTIDE SEQUENCE</scope>
    <source>
        <strain evidence="2">Bd21</strain>
    </source>
</reference>
<name>A0A2K2DJ12_BRADI</name>
<organism evidence="2">
    <name type="scientific">Brachypodium distachyon</name>
    <name type="common">Purple false brome</name>
    <name type="synonym">Trachynia distachya</name>
    <dbReference type="NCBI Taxonomy" id="15368"/>
    <lineage>
        <taxon>Eukaryota</taxon>
        <taxon>Viridiplantae</taxon>
        <taxon>Streptophyta</taxon>
        <taxon>Embryophyta</taxon>
        <taxon>Tracheophyta</taxon>
        <taxon>Spermatophyta</taxon>
        <taxon>Magnoliopsida</taxon>
        <taxon>Liliopsida</taxon>
        <taxon>Poales</taxon>
        <taxon>Poaceae</taxon>
        <taxon>BOP clade</taxon>
        <taxon>Pooideae</taxon>
        <taxon>Stipodae</taxon>
        <taxon>Brachypodieae</taxon>
        <taxon>Brachypodium</taxon>
    </lineage>
</organism>
<evidence type="ECO:0000313" key="2">
    <source>
        <dbReference type="EMBL" id="PNT74267.1"/>
    </source>
</evidence>
<protein>
    <submittedName>
        <fullName evidence="2 3">Uncharacterized protein</fullName>
    </submittedName>
</protein>
<accession>A0A2K2DJ12</accession>
<dbReference type="EMBL" id="CM000880">
    <property type="protein sequence ID" value="PNT74267.1"/>
    <property type="molecule type" value="Genomic_DNA"/>
</dbReference>
<evidence type="ECO:0000313" key="4">
    <source>
        <dbReference type="Proteomes" id="UP000008810"/>
    </source>
</evidence>
<evidence type="ECO:0000256" key="1">
    <source>
        <dbReference type="SAM" id="MobiDB-lite"/>
    </source>
</evidence>